<reference evidence="2" key="1">
    <citation type="submission" date="2015-03" db="EMBL/GenBank/DDBJ databases">
        <authorList>
            <person name="Nijsse Bart"/>
        </authorList>
    </citation>
    <scope>NUCLEOTIDE SEQUENCE [LARGE SCALE GENOMIC DNA]</scope>
</reference>
<dbReference type="EMBL" id="CTRP01000012">
    <property type="protein sequence ID" value="CQR73446.1"/>
    <property type="molecule type" value="Genomic_DNA"/>
</dbReference>
<name>A0A0U1L191_9FIRM</name>
<evidence type="ECO:0000313" key="1">
    <source>
        <dbReference type="EMBL" id="CQR73446.1"/>
    </source>
</evidence>
<proteinExistence type="predicted"/>
<gene>
    <name evidence="1" type="ORF">SpAn4DRAFT_2678</name>
</gene>
<protein>
    <submittedName>
        <fullName evidence="1">Uncharacterized protein</fullName>
    </submittedName>
</protein>
<dbReference type="Proteomes" id="UP000049855">
    <property type="component" value="Unassembled WGS sequence"/>
</dbReference>
<evidence type="ECO:0000313" key="2">
    <source>
        <dbReference type="Proteomes" id="UP000049855"/>
    </source>
</evidence>
<sequence length="55" mass="6413">MHVVINSVLPVEGKKLQIRKGNVVEHKIWANKVLLHHKLPLISMWQDDTYLEAIE</sequence>
<organism evidence="1 2">
    <name type="scientific">Sporomusa ovata</name>
    <dbReference type="NCBI Taxonomy" id="2378"/>
    <lineage>
        <taxon>Bacteria</taxon>
        <taxon>Bacillati</taxon>
        <taxon>Bacillota</taxon>
        <taxon>Negativicutes</taxon>
        <taxon>Selenomonadales</taxon>
        <taxon>Sporomusaceae</taxon>
        <taxon>Sporomusa</taxon>
    </lineage>
</organism>
<keyword evidence="2" id="KW-1185">Reference proteome</keyword>
<dbReference type="AlphaFoldDB" id="A0A0U1L191"/>
<accession>A0A0U1L191</accession>